<keyword evidence="1" id="KW-0732">Signal</keyword>
<evidence type="ECO:0000259" key="2">
    <source>
        <dbReference type="Pfam" id="PF07589"/>
    </source>
</evidence>
<dbReference type="EMBL" id="AP024238">
    <property type="protein sequence ID" value="BCO29879.1"/>
    <property type="molecule type" value="Genomic_DNA"/>
</dbReference>
<feature type="signal peptide" evidence="1">
    <location>
        <begin position="1"/>
        <end position="19"/>
    </location>
</feature>
<accession>A0ABN6DCX5</accession>
<sequence length="208" mass="21379">MKKILSALSLALVAGVASASTIQIQTGAYSGSGSFASASEYQAAVNSAVSAIGATSTFVSSFENLPIALNNGALKATLNFGVSTAGVWDFRAGVDFGKGGAVYLDGVAMASKSNDMWWSGNYNNPSQFFSITKDITVGNHSLTIYGIENCCSGNQQVQFKAAGSSSFVSFGNTDGLVAAVPEPETYAMLLAGLGLMGAAVKRRKVKQA</sequence>
<evidence type="ECO:0000313" key="4">
    <source>
        <dbReference type="Proteomes" id="UP000824366"/>
    </source>
</evidence>
<keyword evidence="4" id="KW-1185">Reference proteome</keyword>
<reference evidence="3 4" key="1">
    <citation type="journal article" date="2021" name="Microbiol. Spectr.">
        <title>A Single Bacterium Capable of Oxidation and Reduction of Iron at Circumneutral pH.</title>
        <authorList>
            <person name="Kato S."/>
            <person name="Ohkuma M."/>
        </authorList>
    </citation>
    <scope>NUCLEOTIDE SEQUENCE [LARGE SCALE GENOMIC DNA]</scope>
    <source>
        <strain evidence="3 4">MIZ03</strain>
    </source>
</reference>
<proteinExistence type="predicted"/>
<protein>
    <recommendedName>
        <fullName evidence="2">Ice-binding protein C-terminal domain-containing protein</fullName>
    </recommendedName>
</protein>
<dbReference type="Proteomes" id="UP000824366">
    <property type="component" value="Chromosome"/>
</dbReference>
<feature type="domain" description="Ice-binding protein C-terminal" evidence="2">
    <location>
        <begin position="179"/>
        <end position="203"/>
    </location>
</feature>
<evidence type="ECO:0000313" key="3">
    <source>
        <dbReference type="EMBL" id="BCO29879.1"/>
    </source>
</evidence>
<dbReference type="Pfam" id="PF07589">
    <property type="entry name" value="PEP-CTERM"/>
    <property type="match status" value="1"/>
</dbReference>
<dbReference type="NCBIfam" id="TIGR02595">
    <property type="entry name" value="PEP_CTERM"/>
    <property type="match status" value="1"/>
</dbReference>
<gene>
    <name evidence="3" type="ORF">MIZ03_4803</name>
</gene>
<name>A0ABN6DCX5_9BURK</name>
<feature type="chain" id="PRO_5045547492" description="Ice-binding protein C-terminal domain-containing protein" evidence="1">
    <location>
        <begin position="20"/>
        <end position="208"/>
    </location>
</feature>
<dbReference type="RefSeq" id="WP_223906284.1">
    <property type="nucleotide sequence ID" value="NZ_AP024238.1"/>
</dbReference>
<dbReference type="InterPro" id="IPR013424">
    <property type="entry name" value="Ice-binding_C"/>
</dbReference>
<dbReference type="NCBIfam" id="NF038118">
    <property type="entry name" value="PEP_CTERM_CCXG"/>
    <property type="match status" value="1"/>
</dbReference>
<evidence type="ECO:0000256" key="1">
    <source>
        <dbReference type="SAM" id="SignalP"/>
    </source>
</evidence>
<organism evidence="3 4">
    <name type="scientific">Rhodoferax lithotrophicus</name>
    <dbReference type="NCBI Taxonomy" id="2798804"/>
    <lineage>
        <taxon>Bacteria</taxon>
        <taxon>Pseudomonadati</taxon>
        <taxon>Pseudomonadota</taxon>
        <taxon>Betaproteobacteria</taxon>
        <taxon>Burkholderiales</taxon>
        <taxon>Comamonadaceae</taxon>
        <taxon>Rhodoferax</taxon>
    </lineage>
</organism>